<accession>A0A5E7UL73</accession>
<dbReference type="RefSeq" id="WP_150755811.1">
    <property type="nucleotide sequence ID" value="NZ_CABVHR010000023.1"/>
</dbReference>
<sequence length="145" mass="16193">MDFTRDPNDFLSYITKVQRDWARASSELLDLVEHWQDLSMKHFAGMTSIAAKERSIEGEVLGKQFSIEINPISLDKAGLAEAVLFLRQVGGSKSELGRFSVRRDGAILSSDGSVLVYPQDDHYSYQIFTTIMHAVIEAPTPVDAE</sequence>
<dbReference type="EMBL" id="CABVJB010000008">
    <property type="protein sequence ID" value="VVQ11863.1"/>
    <property type="molecule type" value="Genomic_DNA"/>
</dbReference>
<proteinExistence type="predicted"/>
<evidence type="ECO:0000313" key="1">
    <source>
        <dbReference type="EMBL" id="VVQ11863.1"/>
    </source>
</evidence>
<organism evidence="1 2">
    <name type="scientific">Pseudomonas fluorescens</name>
    <dbReference type="NCBI Taxonomy" id="294"/>
    <lineage>
        <taxon>Bacteria</taxon>
        <taxon>Pseudomonadati</taxon>
        <taxon>Pseudomonadota</taxon>
        <taxon>Gammaproteobacteria</taxon>
        <taxon>Pseudomonadales</taxon>
        <taxon>Pseudomonadaceae</taxon>
        <taxon>Pseudomonas</taxon>
    </lineage>
</organism>
<protein>
    <submittedName>
        <fullName evidence="1">Uncharacterized protein</fullName>
    </submittedName>
</protein>
<dbReference type="AlphaFoldDB" id="A0A5E7UL73"/>
<evidence type="ECO:0000313" key="2">
    <source>
        <dbReference type="Proteomes" id="UP000325565"/>
    </source>
</evidence>
<reference evidence="1 2" key="1">
    <citation type="submission" date="2019-09" db="EMBL/GenBank/DDBJ databases">
        <authorList>
            <person name="Chandra G."/>
            <person name="Truman W A."/>
        </authorList>
    </citation>
    <scope>NUCLEOTIDE SEQUENCE [LARGE SCALE GENOMIC DNA]</scope>
    <source>
        <strain evidence="1">PS922</strain>
    </source>
</reference>
<gene>
    <name evidence="1" type="ORF">PS922_04898</name>
</gene>
<name>A0A5E7UL73_PSEFL</name>
<dbReference type="Proteomes" id="UP000325565">
    <property type="component" value="Unassembled WGS sequence"/>
</dbReference>